<dbReference type="InterPro" id="IPR036397">
    <property type="entry name" value="RNaseH_sf"/>
</dbReference>
<dbReference type="EMBL" id="CP036313">
    <property type="protein sequence ID" value="QBH13016.1"/>
    <property type="molecule type" value="Genomic_DNA"/>
</dbReference>
<dbReference type="OrthoDB" id="8546514at2"/>
<reference evidence="2 5" key="2">
    <citation type="submission" date="2019-02" db="EMBL/GenBank/DDBJ databases">
        <title>Complete genome sequence of Desulfobacter hydrogenophilus AcRS1.</title>
        <authorList>
            <person name="Marietou A."/>
            <person name="Lund M.B."/>
            <person name="Marshall I.P.G."/>
            <person name="Schreiber L."/>
            <person name="Jorgensen B."/>
        </authorList>
    </citation>
    <scope>NUCLEOTIDE SEQUENCE [LARGE SCALE GENOMIC DNA]</scope>
    <source>
        <strain evidence="2 5">AcRS1</strain>
    </source>
</reference>
<dbReference type="Gene3D" id="3.30.420.10">
    <property type="entry name" value="Ribonuclease H-like superfamily/Ribonuclease H"/>
    <property type="match status" value="1"/>
</dbReference>
<feature type="domain" description="RNase H type-1" evidence="1">
    <location>
        <begin position="1"/>
        <end position="155"/>
    </location>
</feature>
<keyword evidence="5" id="KW-1185">Reference proteome</keyword>
<evidence type="ECO:0000313" key="4">
    <source>
        <dbReference type="Proteomes" id="UP000248798"/>
    </source>
</evidence>
<evidence type="ECO:0000313" key="3">
    <source>
        <dbReference type="EMBL" id="RAM04000.1"/>
    </source>
</evidence>
<sequence>MTILWLFTDGSVNPKSNVGYGAYLAVLGEVPYSESFKADVKVKEFEHTSSTKLEIQTLIWALSSIQKPVGKLIVYTDSQNIVGLKARRRRLDINDYLSKKNKPIKNSVLYQKFFYLIEQLDCEFKKVKGHKPSRLKDEADCFFTLVDKASRKALRNHFSG</sequence>
<dbReference type="InterPro" id="IPR012337">
    <property type="entry name" value="RNaseH-like_sf"/>
</dbReference>
<dbReference type="Proteomes" id="UP000293902">
    <property type="component" value="Chromosome"/>
</dbReference>
<dbReference type="EMBL" id="QLNI01000001">
    <property type="protein sequence ID" value="RAM04000.1"/>
    <property type="molecule type" value="Genomic_DNA"/>
</dbReference>
<dbReference type="InterPro" id="IPR002156">
    <property type="entry name" value="RNaseH_domain"/>
</dbReference>
<reference evidence="3 4" key="1">
    <citation type="submission" date="2018-06" db="EMBL/GenBank/DDBJ databases">
        <title>Complete Genome Sequence of Desulfobacter hydrogenophilus (DSM3380).</title>
        <authorList>
            <person name="Marietou A."/>
            <person name="Schreiber L."/>
            <person name="Marshall I."/>
            <person name="Jorgensen B."/>
        </authorList>
    </citation>
    <scope>NUCLEOTIDE SEQUENCE [LARGE SCALE GENOMIC DNA]</scope>
    <source>
        <strain evidence="3 4">DSM 3380</strain>
    </source>
</reference>
<evidence type="ECO:0000313" key="5">
    <source>
        <dbReference type="Proteomes" id="UP000293902"/>
    </source>
</evidence>
<accession>A0A328FJM4</accession>
<dbReference type="RefSeq" id="WP_111952712.1">
    <property type="nucleotide sequence ID" value="NZ_CP036313.1"/>
</dbReference>
<dbReference type="PROSITE" id="PS50879">
    <property type="entry name" value="RNASE_H_1"/>
    <property type="match status" value="1"/>
</dbReference>
<gene>
    <name evidence="3" type="ORF">DO021_00835</name>
    <name evidence="2" type="ORF">EYB58_08850</name>
</gene>
<dbReference type="AlphaFoldDB" id="A0A328FJM4"/>
<proteinExistence type="predicted"/>
<protein>
    <submittedName>
        <fullName evidence="3">Ribonuclease H</fullName>
    </submittedName>
</protein>
<dbReference type="Pfam" id="PF00075">
    <property type="entry name" value="RNase_H"/>
    <property type="match status" value="1"/>
</dbReference>
<evidence type="ECO:0000313" key="2">
    <source>
        <dbReference type="EMBL" id="QBH13016.1"/>
    </source>
</evidence>
<dbReference type="GO" id="GO:0004523">
    <property type="term" value="F:RNA-DNA hybrid ribonuclease activity"/>
    <property type="evidence" value="ECO:0007669"/>
    <property type="project" value="InterPro"/>
</dbReference>
<dbReference type="SUPFAM" id="SSF53098">
    <property type="entry name" value="Ribonuclease H-like"/>
    <property type="match status" value="1"/>
</dbReference>
<organism evidence="3 4">
    <name type="scientific">Desulfobacter hydrogenophilus</name>
    <dbReference type="NCBI Taxonomy" id="2291"/>
    <lineage>
        <taxon>Bacteria</taxon>
        <taxon>Pseudomonadati</taxon>
        <taxon>Thermodesulfobacteriota</taxon>
        <taxon>Desulfobacteria</taxon>
        <taxon>Desulfobacterales</taxon>
        <taxon>Desulfobacteraceae</taxon>
        <taxon>Desulfobacter</taxon>
    </lineage>
</organism>
<name>A0A328FJM4_9BACT</name>
<dbReference type="GO" id="GO:0003676">
    <property type="term" value="F:nucleic acid binding"/>
    <property type="evidence" value="ECO:0007669"/>
    <property type="project" value="InterPro"/>
</dbReference>
<evidence type="ECO:0000259" key="1">
    <source>
        <dbReference type="PROSITE" id="PS50879"/>
    </source>
</evidence>
<dbReference type="Proteomes" id="UP000248798">
    <property type="component" value="Unassembled WGS sequence"/>
</dbReference>